<keyword evidence="1" id="KW-1133">Transmembrane helix</keyword>
<gene>
    <name evidence="2" type="ORF">GCM10007933_38130</name>
</gene>
<evidence type="ECO:0000313" key="2">
    <source>
        <dbReference type="EMBL" id="GLT24335.1"/>
    </source>
</evidence>
<name>A0ABQ6FJB6_9RHOO</name>
<organism evidence="2 3">
    <name type="scientific">Zoogloea oryzae</name>
    <dbReference type="NCBI Taxonomy" id="310767"/>
    <lineage>
        <taxon>Bacteria</taxon>
        <taxon>Pseudomonadati</taxon>
        <taxon>Pseudomonadota</taxon>
        <taxon>Betaproteobacteria</taxon>
        <taxon>Rhodocyclales</taxon>
        <taxon>Zoogloeaceae</taxon>
        <taxon>Zoogloea</taxon>
    </lineage>
</organism>
<comment type="caution">
    <text evidence="2">The sequence shown here is derived from an EMBL/GenBank/DDBJ whole genome shotgun (WGS) entry which is preliminary data.</text>
</comment>
<protein>
    <recommendedName>
        <fullName evidence="4">DUF3311 domain-containing protein</fullName>
    </recommendedName>
</protein>
<accession>A0ABQ6FJB6</accession>
<reference evidence="3" key="1">
    <citation type="journal article" date="2019" name="Int. J. Syst. Evol. Microbiol.">
        <title>The Global Catalogue of Microorganisms (GCM) 10K type strain sequencing project: providing services to taxonomists for standard genome sequencing and annotation.</title>
        <authorList>
            <consortium name="The Broad Institute Genomics Platform"/>
            <consortium name="The Broad Institute Genome Sequencing Center for Infectious Disease"/>
            <person name="Wu L."/>
            <person name="Ma J."/>
        </authorList>
    </citation>
    <scope>NUCLEOTIDE SEQUENCE [LARGE SCALE GENOMIC DNA]</scope>
    <source>
        <strain evidence="3">NBRC 102407</strain>
    </source>
</reference>
<evidence type="ECO:0000256" key="1">
    <source>
        <dbReference type="SAM" id="Phobius"/>
    </source>
</evidence>
<keyword evidence="1" id="KW-0472">Membrane</keyword>
<evidence type="ECO:0008006" key="4">
    <source>
        <dbReference type="Google" id="ProtNLM"/>
    </source>
</evidence>
<proteinExistence type="predicted"/>
<keyword evidence="3" id="KW-1185">Reference proteome</keyword>
<feature type="transmembrane region" description="Helical" evidence="1">
    <location>
        <begin position="42"/>
        <end position="61"/>
    </location>
</feature>
<dbReference type="RefSeq" id="WP_306664099.1">
    <property type="nucleotide sequence ID" value="NZ_BSPX01000085.1"/>
</dbReference>
<dbReference type="EMBL" id="BSPX01000085">
    <property type="protein sequence ID" value="GLT24335.1"/>
    <property type="molecule type" value="Genomic_DNA"/>
</dbReference>
<sequence length="63" mass="7048">MIKATLTGQRLVALFLLGGLLVNYPILSAFDSARMWFGIPVLYLYVFGVWAALIVMMALVIER</sequence>
<feature type="transmembrane region" description="Helical" evidence="1">
    <location>
        <begin position="12"/>
        <end position="30"/>
    </location>
</feature>
<dbReference type="Proteomes" id="UP001157167">
    <property type="component" value="Unassembled WGS sequence"/>
</dbReference>
<evidence type="ECO:0000313" key="3">
    <source>
        <dbReference type="Proteomes" id="UP001157167"/>
    </source>
</evidence>
<keyword evidence="1" id="KW-0812">Transmembrane</keyword>